<dbReference type="STRING" id="69332.A0A388KML7"/>
<keyword evidence="6" id="KW-1185">Reference proteome</keyword>
<dbReference type="SUPFAM" id="SSF52172">
    <property type="entry name" value="CheY-like"/>
    <property type="match status" value="1"/>
</dbReference>
<feature type="compositionally biased region" description="Basic and acidic residues" evidence="3">
    <location>
        <begin position="51"/>
        <end position="60"/>
    </location>
</feature>
<feature type="compositionally biased region" description="Basic and acidic residues" evidence="3">
    <location>
        <begin position="88"/>
        <end position="104"/>
    </location>
</feature>
<evidence type="ECO:0000313" key="6">
    <source>
        <dbReference type="Proteomes" id="UP000265515"/>
    </source>
</evidence>
<dbReference type="PANTHER" id="PTHR45339:SF3">
    <property type="entry name" value="HISTIDINE KINASE"/>
    <property type="match status" value="1"/>
</dbReference>
<dbReference type="SMART" id="SM00448">
    <property type="entry name" value="REC"/>
    <property type="match status" value="1"/>
</dbReference>
<evidence type="ECO:0000256" key="3">
    <source>
        <dbReference type="SAM" id="MobiDB-lite"/>
    </source>
</evidence>
<dbReference type="Proteomes" id="UP000265515">
    <property type="component" value="Unassembled WGS sequence"/>
</dbReference>
<keyword evidence="1 2" id="KW-0597">Phosphoprotein</keyword>
<accession>A0A388KML7</accession>
<dbReference type="OrthoDB" id="550524at2759"/>
<dbReference type="EMBL" id="BFEA01000143">
    <property type="protein sequence ID" value="GBG71238.1"/>
    <property type="molecule type" value="Genomic_DNA"/>
</dbReference>
<organism evidence="5 6">
    <name type="scientific">Chara braunii</name>
    <name type="common">Braun's stonewort</name>
    <dbReference type="NCBI Taxonomy" id="69332"/>
    <lineage>
        <taxon>Eukaryota</taxon>
        <taxon>Viridiplantae</taxon>
        <taxon>Streptophyta</taxon>
        <taxon>Charophyceae</taxon>
        <taxon>Charales</taxon>
        <taxon>Characeae</taxon>
        <taxon>Chara</taxon>
    </lineage>
</organism>
<dbReference type="AlphaFoldDB" id="A0A388KML7"/>
<dbReference type="PANTHER" id="PTHR45339">
    <property type="entry name" value="HYBRID SIGNAL TRANSDUCTION HISTIDINE KINASE J"/>
    <property type="match status" value="1"/>
</dbReference>
<proteinExistence type="predicted"/>
<feature type="compositionally biased region" description="Polar residues" evidence="3">
    <location>
        <begin position="122"/>
        <end position="131"/>
    </location>
</feature>
<dbReference type="Gramene" id="GBG71238">
    <property type="protein sequence ID" value="GBG71238"/>
    <property type="gene ID" value="CBR_g8541"/>
</dbReference>
<feature type="domain" description="Response regulatory" evidence="4">
    <location>
        <begin position="215"/>
        <end position="341"/>
    </location>
</feature>
<evidence type="ECO:0000313" key="5">
    <source>
        <dbReference type="EMBL" id="GBG71238.1"/>
    </source>
</evidence>
<feature type="region of interest" description="Disordered" evidence="3">
    <location>
        <begin position="88"/>
        <end position="161"/>
    </location>
</feature>
<feature type="modified residue" description="4-aspartylphosphate" evidence="2">
    <location>
        <position position="271"/>
    </location>
</feature>
<dbReference type="Gene3D" id="3.40.50.2300">
    <property type="match status" value="1"/>
</dbReference>
<evidence type="ECO:0000256" key="2">
    <source>
        <dbReference type="PROSITE-ProRule" id="PRU00169"/>
    </source>
</evidence>
<dbReference type="GO" id="GO:0000160">
    <property type="term" value="P:phosphorelay signal transduction system"/>
    <property type="evidence" value="ECO:0007669"/>
    <property type="project" value="InterPro"/>
</dbReference>
<feature type="region of interest" description="Disordered" evidence="3">
    <location>
        <begin position="28"/>
        <end position="76"/>
    </location>
</feature>
<comment type="caution">
    <text evidence="5">The sequence shown here is derived from an EMBL/GenBank/DDBJ whole genome shotgun (WGS) entry which is preliminary data.</text>
</comment>
<evidence type="ECO:0000256" key="1">
    <source>
        <dbReference type="ARBA" id="ARBA00022553"/>
    </source>
</evidence>
<gene>
    <name evidence="5" type="ORF">CBR_g8541</name>
</gene>
<protein>
    <recommendedName>
        <fullName evidence="4">Response regulatory domain-containing protein</fullName>
    </recommendedName>
</protein>
<evidence type="ECO:0000259" key="4">
    <source>
        <dbReference type="PROSITE" id="PS50110"/>
    </source>
</evidence>
<dbReference type="InterPro" id="IPR011006">
    <property type="entry name" value="CheY-like_superfamily"/>
</dbReference>
<dbReference type="Pfam" id="PF00072">
    <property type="entry name" value="Response_reg"/>
    <property type="match status" value="1"/>
</dbReference>
<sequence length="352" mass="37772">MGGSIALKEKPGTGSLFAFHVRVVVDHHQPGQTSSSSTKEDALHPGTSADSADKGFHVKENQCTSSSSTEGEEAPTITQFAAEEIEERTSQFKTEQIEECRREPMSNSATARLPTSAEHQVWQATADTISGTPKPPQHPEDPCSSSPQREQTPPGRLGSDMNGKLGIAASTACEIIPDIVEDCVSSRCCSPRATKSTTVATQGRPQSTRPLTGMKILVAEDTPLLRKLEVTSLQRLGAEVVGVEDGKKAVDAVCEGADGSSKKQFDCVMMDCQMPVMDGYSATSAIRSMEREKDDGSHLLIVALTANDITDEAKCIEAGMDAFLTKPLRANQLVDIIKNFCSRKCVAVREES</sequence>
<reference evidence="5 6" key="1">
    <citation type="journal article" date="2018" name="Cell">
        <title>The Chara Genome: Secondary Complexity and Implications for Plant Terrestrialization.</title>
        <authorList>
            <person name="Nishiyama T."/>
            <person name="Sakayama H."/>
            <person name="Vries J.D."/>
            <person name="Buschmann H."/>
            <person name="Saint-Marcoux D."/>
            <person name="Ullrich K.K."/>
            <person name="Haas F.B."/>
            <person name="Vanderstraeten L."/>
            <person name="Becker D."/>
            <person name="Lang D."/>
            <person name="Vosolsobe S."/>
            <person name="Rombauts S."/>
            <person name="Wilhelmsson P.K.I."/>
            <person name="Janitza P."/>
            <person name="Kern R."/>
            <person name="Heyl A."/>
            <person name="Rumpler F."/>
            <person name="Villalobos L.I.A.C."/>
            <person name="Clay J.M."/>
            <person name="Skokan R."/>
            <person name="Toyoda A."/>
            <person name="Suzuki Y."/>
            <person name="Kagoshima H."/>
            <person name="Schijlen E."/>
            <person name="Tajeshwar N."/>
            <person name="Catarino B."/>
            <person name="Hetherington A.J."/>
            <person name="Saltykova A."/>
            <person name="Bonnot C."/>
            <person name="Breuninger H."/>
            <person name="Symeonidi A."/>
            <person name="Radhakrishnan G.V."/>
            <person name="Van Nieuwerburgh F."/>
            <person name="Deforce D."/>
            <person name="Chang C."/>
            <person name="Karol K.G."/>
            <person name="Hedrich R."/>
            <person name="Ulvskov P."/>
            <person name="Glockner G."/>
            <person name="Delwiche C.F."/>
            <person name="Petrasek J."/>
            <person name="Van de Peer Y."/>
            <person name="Friml J."/>
            <person name="Beilby M."/>
            <person name="Dolan L."/>
            <person name="Kohara Y."/>
            <person name="Sugano S."/>
            <person name="Fujiyama A."/>
            <person name="Delaux P.-M."/>
            <person name="Quint M."/>
            <person name="TheiBen G."/>
            <person name="Hagemann M."/>
            <person name="Harholt J."/>
            <person name="Dunand C."/>
            <person name="Zachgo S."/>
            <person name="Langdale J."/>
            <person name="Maumus F."/>
            <person name="Straeten D.V.D."/>
            <person name="Gould S.B."/>
            <person name="Rensing S.A."/>
        </authorList>
    </citation>
    <scope>NUCLEOTIDE SEQUENCE [LARGE SCALE GENOMIC DNA]</scope>
    <source>
        <strain evidence="5 6">S276</strain>
    </source>
</reference>
<dbReference type="PROSITE" id="PS50110">
    <property type="entry name" value="RESPONSE_REGULATORY"/>
    <property type="match status" value="1"/>
</dbReference>
<name>A0A388KML7_CHABU</name>
<dbReference type="InterPro" id="IPR001789">
    <property type="entry name" value="Sig_transdc_resp-reg_receiver"/>
</dbReference>
<dbReference type="CDD" id="cd17546">
    <property type="entry name" value="REC_hyHK_CKI1_RcsC-like"/>
    <property type="match status" value="1"/>
</dbReference>